<dbReference type="Gene3D" id="1.20.1440.60">
    <property type="entry name" value="23S rRNA-intervening sequence"/>
    <property type="match status" value="1"/>
</dbReference>
<evidence type="ECO:0000313" key="2">
    <source>
        <dbReference type="Proteomes" id="UP000034004"/>
    </source>
</evidence>
<dbReference type="NCBIfam" id="TIGR02436">
    <property type="entry name" value="four helix bundle protein"/>
    <property type="match status" value="1"/>
</dbReference>
<dbReference type="Pfam" id="PF05635">
    <property type="entry name" value="23S_rRNA_IVP"/>
    <property type="match status" value="1"/>
</dbReference>
<evidence type="ECO:0008006" key="3">
    <source>
        <dbReference type="Google" id="ProtNLM"/>
    </source>
</evidence>
<accession>A0A0G0DCX2</accession>
<dbReference type="SUPFAM" id="SSF158446">
    <property type="entry name" value="IVS-encoded protein-like"/>
    <property type="match status" value="1"/>
</dbReference>
<protein>
    <recommendedName>
        <fullName evidence="3">Four helix bundle protein</fullName>
    </recommendedName>
</protein>
<dbReference type="Proteomes" id="UP000034004">
    <property type="component" value="Unassembled WGS sequence"/>
</dbReference>
<dbReference type="PATRIC" id="fig|1618484.3.peg.588"/>
<gene>
    <name evidence="1" type="ORF">UR56_C0016G0016</name>
</gene>
<dbReference type="STRING" id="1618484.UR56_C0016G0016"/>
<evidence type="ECO:0000313" key="1">
    <source>
        <dbReference type="EMBL" id="KKP61105.1"/>
    </source>
</evidence>
<proteinExistence type="predicted"/>
<dbReference type="EMBL" id="LBPR01000016">
    <property type="protein sequence ID" value="KKP61105.1"/>
    <property type="molecule type" value="Genomic_DNA"/>
</dbReference>
<reference evidence="1 2" key="1">
    <citation type="journal article" date="2015" name="Nature">
        <title>rRNA introns, odd ribosomes, and small enigmatic genomes across a large radiation of phyla.</title>
        <authorList>
            <person name="Brown C.T."/>
            <person name="Hug L.A."/>
            <person name="Thomas B.C."/>
            <person name="Sharon I."/>
            <person name="Castelle C.J."/>
            <person name="Singh A."/>
            <person name="Wilkins M.J."/>
            <person name="Williams K.H."/>
            <person name="Banfield J.F."/>
        </authorList>
    </citation>
    <scope>NUCLEOTIDE SEQUENCE [LARGE SCALE GENOMIC DNA]</scope>
</reference>
<organism evidence="1 2">
    <name type="scientific">Candidatus Roizmanbacteria bacterium GW2011_GWC2_34_23</name>
    <dbReference type="NCBI Taxonomy" id="1618484"/>
    <lineage>
        <taxon>Bacteria</taxon>
        <taxon>Candidatus Roizmaniibacteriota</taxon>
    </lineage>
</organism>
<dbReference type="PANTHER" id="PTHR38471">
    <property type="entry name" value="FOUR HELIX BUNDLE PROTEIN"/>
    <property type="match status" value="1"/>
</dbReference>
<dbReference type="InterPro" id="IPR036583">
    <property type="entry name" value="23S_rRNA_IVS_sf"/>
</dbReference>
<dbReference type="AlphaFoldDB" id="A0A0G0DCX2"/>
<name>A0A0G0DCX2_9BACT</name>
<comment type="caution">
    <text evidence="1">The sequence shown here is derived from an EMBL/GenBank/DDBJ whole genome shotgun (WGS) entry which is preliminary data.</text>
</comment>
<sequence>MLGKQYLKLEDLNSYIISSNLSDYIWKLVVEWKWFEKRTLGAQLTDATDSIAANIAEGFGRYHKKDKIKFYYNARASAYESAHWIKKASIRQLITQKDFDYTINELRKLPKEINHLINFTQTKLSI</sequence>
<dbReference type="InterPro" id="IPR012657">
    <property type="entry name" value="23S_rRNA-intervening_sequence"/>
</dbReference>
<dbReference type="PANTHER" id="PTHR38471:SF2">
    <property type="entry name" value="FOUR HELIX BUNDLE PROTEIN"/>
    <property type="match status" value="1"/>
</dbReference>